<feature type="domain" description="Lnb N-terminal periplasmic" evidence="2">
    <location>
        <begin position="28"/>
        <end position="176"/>
    </location>
</feature>
<gene>
    <name evidence="3" type="ORF">SAMN06296036_102296</name>
</gene>
<keyword evidence="4" id="KW-1185">Reference proteome</keyword>
<keyword evidence="1" id="KW-0812">Transmembrane</keyword>
<evidence type="ECO:0000259" key="2">
    <source>
        <dbReference type="Pfam" id="PF13387"/>
    </source>
</evidence>
<evidence type="ECO:0000313" key="4">
    <source>
        <dbReference type="Proteomes" id="UP000192907"/>
    </source>
</evidence>
<dbReference type="Proteomes" id="UP000192907">
    <property type="component" value="Unassembled WGS sequence"/>
</dbReference>
<reference evidence="4" key="1">
    <citation type="submission" date="2017-04" db="EMBL/GenBank/DDBJ databases">
        <authorList>
            <person name="Varghese N."/>
            <person name="Submissions S."/>
        </authorList>
    </citation>
    <scope>NUCLEOTIDE SEQUENCE [LARGE SCALE GENOMIC DNA]</scope>
    <source>
        <strain evidence="4">RKEM611</strain>
    </source>
</reference>
<keyword evidence="1" id="KW-0472">Membrane</keyword>
<feature type="transmembrane region" description="Helical" evidence="1">
    <location>
        <begin position="398"/>
        <end position="417"/>
    </location>
</feature>
<dbReference type="EMBL" id="FWZT01000002">
    <property type="protein sequence ID" value="SME96569.1"/>
    <property type="molecule type" value="Genomic_DNA"/>
</dbReference>
<proteinExistence type="predicted"/>
<accession>A0A1Y6BCD6</accession>
<evidence type="ECO:0000313" key="3">
    <source>
        <dbReference type="EMBL" id="SME96569.1"/>
    </source>
</evidence>
<sequence>MIGTWIVWLILFFGINQAAKAQESPPPNLDHIEVYLHTFDVGDMIYTNFGHTALRVKNTESGRDLIYNWGIFDFGDPLSFSLNYYQGNLIYKLGVYPAHQAMQRYRFEGRKVWQDKLNLNSDQKRILLNKLAWNALPENRDYLYQYFFDNCATRPRDFIDLAIGGRLAAATQEIPTNMTFRDMVRDGYRVNPWMDVILEVGMNSRIDRVVTRWESMFHPLYLREELQKINLDSGSLLGDGKLLIDAPDLEQPSYEVFKVLAAILLLPAILGLILIQRDSYRINQGKADRIGAWGMRLVGFAGVPLFFVGGVFGLLMPLNWIFSGHGDLHHNVNMMIFLPLDLVLVLPMKYLMFLGRPLQLGAKSYKIFRRYLILHLLLTLGMTISWAMGDVSQNLNRVAYLVPACLLLLGIMLNFGIQEKRGN</sequence>
<feature type="transmembrane region" description="Helical" evidence="1">
    <location>
        <begin position="334"/>
        <end position="355"/>
    </location>
</feature>
<protein>
    <recommendedName>
        <fullName evidence="2">Lnb N-terminal periplasmic domain-containing protein</fullName>
    </recommendedName>
</protein>
<name>A0A1Y6BCD6_9BACT</name>
<feature type="transmembrane region" description="Helical" evidence="1">
    <location>
        <begin position="367"/>
        <end position="386"/>
    </location>
</feature>
<dbReference type="InterPro" id="IPR025178">
    <property type="entry name" value="Lnb_N"/>
</dbReference>
<evidence type="ECO:0000256" key="1">
    <source>
        <dbReference type="SAM" id="Phobius"/>
    </source>
</evidence>
<feature type="transmembrane region" description="Helical" evidence="1">
    <location>
        <begin position="297"/>
        <end position="322"/>
    </location>
</feature>
<keyword evidence="1" id="KW-1133">Transmembrane helix</keyword>
<dbReference type="OrthoDB" id="319167at2"/>
<dbReference type="Pfam" id="PF13387">
    <property type="entry name" value="Lnb_N"/>
    <property type="match status" value="1"/>
</dbReference>
<organism evidence="3 4">
    <name type="scientific">Pseudobacteriovorax antillogorgiicola</name>
    <dbReference type="NCBI Taxonomy" id="1513793"/>
    <lineage>
        <taxon>Bacteria</taxon>
        <taxon>Pseudomonadati</taxon>
        <taxon>Bdellovibrionota</taxon>
        <taxon>Oligoflexia</taxon>
        <taxon>Oligoflexales</taxon>
        <taxon>Pseudobacteriovoracaceae</taxon>
        <taxon>Pseudobacteriovorax</taxon>
    </lineage>
</organism>
<dbReference type="STRING" id="1513793.SAMN06296036_102296"/>
<dbReference type="RefSeq" id="WP_132315182.1">
    <property type="nucleotide sequence ID" value="NZ_FWZT01000002.1"/>
</dbReference>
<feature type="transmembrane region" description="Helical" evidence="1">
    <location>
        <begin position="256"/>
        <end position="276"/>
    </location>
</feature>
<dbReference type="AlphaFoldDB" id="A0A1Y6BCD6"/>